<dbReference type="Proteomes" id="UP001260773">
    <property type="component" value="Unassembled WGS sequence"/>
</dbReference>
<dbReference type="Proteomes" id="UP000288388">
    <property type="component" value="Unassembled WGS sequence"/>
</dbReference>
<reference evidence="1" key="2">
    <citation type="submission" date="2023-03" db="EMBL/GenBank/DDBJ databases">
        <authorList>
            <person name="Shen W."/>
            <person name="Cai J."/>
        </authorList>
    </citation>
    <scope>NUCLEOTIDE SEQUENCE</scope>
    <source>
        <strain evidence="1">P33-2</strain>
    </source>
</reference>
<sequence length="115" mass="13755">MLHREILSPEEVLERMPNLSEGLFAIRCKLTNKTYQIILYKYQEDYFLIENPALISVLLKKDQSFFGTPEQLLNEIERSFEENHYQPASKEWVNLDLNTLKRLTNVKIKFFDLEE</sequence>
<organism evidence="2 3">
    <name type="scientific">Enterococcus avium</name>
    <name type="common">Streptococcus avium</name>
    <dbReference type="NCBI Taxonomy" id="33945"/>
    <lineage>
        <taxon>Bacteria</taxon>
        <taxon>Bacillati</taxon>
        <taxon>Bacillota</taxon>
        <taxon>Bacilli</taxon>
        <taxon>Lactobacillales</taxon>
        <taxon>Enterococcaceae</taxon>
        <taxon>Enterococcus</taxon>
    </lineage>
</organism>
<evidence type="ECO:0000313" key="1">
    <source>
        <dbReference type="EMBL" id="MDT2401339.1"/>
    </source>
</evidence>
<protein>
    <submittedName>
        <fullName evidence="2">Uncharacterized protein</fullName>
    </submittedName>
</protein>
<dbReference type="EMBL" id="JARPWH010000006">
    <property type="protein sequence ID" value="MDT2401339.1"/>
    <property type="molecule type" value="Genomic_DNA"/>
</dbReference>
<reference evidence="2 3" key="1">
    <citation type="submission" date="2018-12" db="EMBL/GenBank/DDBJ databases">
        <title>A novel vanA-carrying plasmid in a clinical isolate of Enterococcus avium.</title>
        <authorList>
            <person name="Bernasconi O.J."/>
            <person name="Luzzaro F."/>
            <person name="Endimiani A."/>
        </authorList>
    </citation>
    <scope>NUCLEOTIDE SEQUENCE [LARGE SCALE GENOMIC DNA]</scope>
    <source>
        <strain evidence="2 3">LC0559/18</strain>
    </source>
</reference>
<dbReference type="AlphaFoldDB" id="A0A437UNZ7"/>
<gene>
    <name evidence="2" type="ORF">EK398_11220</name>
    <name evidence="1" type="ORF">P7D43_03070</name>
</gene>
<comment type="caution">
    <text evidence="2">The sequence shown here is derived from an EMBL/GenBank/DDBJ whole genome shotgun (WGS) entry which is preliminary data.</text>
</comment>
<proteinExistence type="predicted"/>
<dbReference type="RefSeq" id="WP_016180184.1">
    <property type="nucleotide sequence ID" value="NZ_CAAKNX010000062.1"/>
</dbReference>
<dbReference type="EMBL" id="RYZS01000001">
    <property type="protein sequence ID" value="RVU95353.1"/>
    <property type="molecule type" value="Genomic_DNA"/>
</dbReference>
<name>A0A437UNZ7_ENTAV</name>
<evidence type="ECO:0000313" key="3">
    <source>
        <dbReference type="Proteomes" id="UP000288388"/>
    </source>
</evidence>
<accession>A0A437UNZ7</accession>
<evidence type="ECO:0000313" key="2">
    <source>
        <dbReference type="EMBL" id="RVU95353.1"/>
    </source>
</evidence>